<dbReference type="CDD" id="cd06433">
    <property type="entry name" value="GT_2_WfgS_like"/>
    <property type="match status" value="1"/>
</dbReference>
<dbReference type="Proteomes" id="UP000290218">
    <property type="component" value="Unassembled WGS sequence"/>
</dbReference>
<dbReference type="Pfam" id="PF00535">
    <property type="entry name" value="Glycos_transf_2"/>
    <property type="match status" value="1"/>
</dbReference>
<evidence type="ECO:0000313" key="4">
    <source>
        <dbReference type="Proteomes" id="UP000290218"/>
    </source>
</evidence>
<dbReference type="InterPro" id="IPR011009">
    <property type="entry name" value="Kinase-like_dom_sf"/>
</dbReference>
<gene>
    <name evidence="3" type="ORF">ESB00_07410</name>
</gene>
<evidence type="ECO:0000313" key="3">
    <source>
        <dbReference type="EMBL" id="RXK55702.1"/>
    </source>
</evidence>
<accession>A0A4Q1CA28</accession>
<proteinExistence type="predicted"/>
<dbReference type="InterPro" id="IPR029044">
    <property type="entry name" value="Nucleotide-diphossugar_trans"/>
</dbReference>
<reference evidence="3 4" key="1">
    <citation type="submission" date="2019-01" db="EMBL/GenBank/DDBJ databases">
        <title>Lacunisphaera sp. strain TWA-58.</title>
        <authorList>
            <person name="Chen W.-M."/>
        </authorList>
    </citation>
    <scope>NUCLEOTIDE SEQUENCE [LARGE SCALE GENOMIC DNA]</scope>
    <source>
        <strain evidence="3 4">TWA-58</strain>
    </source>
</reference>
<dbReference type="RefSeq" id="WP_129047067.1">
    <property type="nucleotide sequence ID" value="NZ_SDHX01000001.1"/>
</dbReference>
<evidence type="ECO:0000256" key="1">
    <source>
        <dbReference type="SAM" id="MobiDB-lite"/>
    </source>
</evidence>
<dbReference type="OrthoDB" id="396512at2"/>
<dbReference type="SUPFAM" id="SSF53448">
    <property type="entry name" value="Nucleotide-diphospho-sugar transferases"/>
    <property type="match status" value="2"/>
</dbReference>
<dbReference type="PANTHER" id="PTHR43685:SF2">
    <property type="entry name" value="GLYCOSYLTRANSFERASE 2-LIKE DOMAIN-CONTAINING PROTEIN"/>
    <property type="match status" value="1"/>
</dbReference>
<organism evidence="3 4">
    <name type="scientific">Oleiharenicola lentus</name>
    <dbReference type="NCBI Taxonomy" id="2508720"/>
    <lineage>
        <taxon>Bacteria</taxon>
        <taxon>Pseudomonadati</taxon>
        <taxon>Verrucomicrobiota</taxon>
        <taxon>Opitutia</taxon>
        <taxon>Opitutales</taxon>
        <taxon>Opitutaceae</taxon>
        <taxon>Oleiharenicola</taxon>
    </lineage>
</organism>
<dbReference type="CDD" id="cd04184">
    <property type="entry name" value="GT2_RfbC_Mx_like"/>
    <property type="match status" value="1"/>
</dbReference>
<sequence length="1345" mass="148689">MSAPSIDVIFPELVARGLLASTPPPQALASGNADRRPDQVRTGWRATRPDGTSVKLTLAASLGRLPQNHAALAAACPAIIPRPCFHERVSGGEVLAEEYFAGTPLDEAVRTRLYTDETILVALATVSRALAATEQPSSEGARQAEWQQWTAELLALPNWQPNERALLTDTLLPALYSALTAAPAATRWTNGDFLPSNLLVGGDGTVRLIDAEFARRTHFFAEDAVRFRVLSSLLRERPDLDLPHALPASPGLVWHLYFWLRQWQLESTHNTAAYLQRVSPARLGLIRTLAERLLKIEMTGWSVSLTKVETRLEEVRWSTERPGVLSLSGWCFPFTYPGPQGVAAIQRDDALWTCSGLIARPDVQQHHQGDARALYTGFSLELDRSCFAQPVELCAVVEQGTLIPFLTLTEADLPRGALDWRDYPAWAARHDPDPPAPVQAAAPGPLFSVLLPVYRPQATDLEACLASVAQQHHGHWELCVVDDASASAEITRILETAAARDPRIRLKVRTENGGISRATNDALALARGEFILLLDHDDRLRPHALSEFAARLRREPEWDALYSDEDKITADGQRVLPLLKPDFSPEFFRGVMYVGHALCVRTTVARDVGGFDPVFDGVQDFEFMLRVSERTRRIGHIPRMLYHWRQAAGSSALSGNIKGNMDEKQARAVQAHLRRIGDPRQAEPAGGHRVRLRVPQPPTHEVFSQDSSDNLPARLRALAERSQAEVIVCHTPDVGWRAPIALAELVALAALPDSGCVAPVLLAKEGLVYEAGAVGPCSLLRGFHAASDGYHGSLRCNREVDAVSPRCIAIKRSLLLSLQTDATAPWLPFLRQLRSRGLFHRVCASAQVEVNQSWRDPQAPTPVPAPAAREFHHPQFSLEGDGYQLAVPPAETPVGRAQLRFNLEQPSDWSRLPRCLIARGWCFSGDGTAIRSVRLRAGDRVLVGVTGLPRPDVKATLPEAPDANTGFEIRGVLPAGSYAVQVEAQLGDGTWHPFFNQPTTISRALLPLWLRGGDWRELMFFQMPGHPVHAPRPLMGENFPSSPAGVPTPKLSLVTPSFNHARFLSETMRSVLEQSGVACDYVVQDGGSSDGSAALIERVATEAGGRRPETGEYITSESDSLLQPPASRLPPPARARLVAWSSEPDSGQADAIAKAFAKTSGEPDDLMAWINSDDFYVPGALRYVVDYFAKHPDVDVIYGHRILVDENSQEIGRWFLPKHDPEVLRLNDFVPQETMFWRRRIWDKVGGINPSFKFAMDWDLLLRFQAAGAKIVRVPYFLACFRIHSAQKTSAQMHSVGQAEITRLRERTFGRPFPPEVLETNPTLLRYLRRSAFIEFLWKLGVRAR</sequence>
<feature type="domain" description="Glycosyltransferase 2-like" evidence="2">
    <location>
        <begin position="448"/>
        <end position="562"/>
    </location>
</feature>
<dbReference type="PANTHER" id="PTHR43685">
    <property type="entry name" value="GLYCOSYLTRANSFERASE"/>
    <property type="match status" value="1"/>
</dbReference>
<dbReference type="InterPro" id="IPR001173">
    <property type="entry name" value="Glyco_trans_2-like"/>
</dbReference>
<dbReference type="Gene3D" id="3.90.550.10">
    <property type="entry name" value="Spore Coat Polysaccharide Biosynthesis Protein SpsA, Chain A"/>
    <property type="match status" value="2"/>
</dbReference>
<evidence type="ECO:0000259" key="2">
    <source>
        <dbReference type="Pfam" id="PF00535"/>
    </source>
</evidence>
<dbReference type="InterPro" id="IPR050834">
    <property type="entry name" value="Glycosyltransf_2"/>
</dbReference>
<keyword evidence="4" id="KW-1185">Reference proteome</keyword>
<keyword evidence="3" id="KW-0808">Transferase</keyword>
<comment type="caution">
    <text evidence="3">The sequence shown here is derived from an EMBL/GenBank/DDBJ whole genome shotgun (WGS) entry which is preliminary data.</text>
</comment>
<feature type="region of interest" description="Disordered" evidence="1">
    <location>
        <begin position="24"/>
        <end position="47"/>
    </location>
</feature>
<dbReference type="EMBL" id="SDHX01000001">
    <property type="protein sequence ID" value="RXK55702.1"/>
    <property type="molecule type" value="Genomic_DNA"/>
</dbReference>
<protein>
    <submittedName>
        <fullName evidence="3">Glycosyltransferase</fullName>
    </submittedName>
</protein>
<dbReference type="GO" id="GO:0016740">
    <property type="term" value="F:transferase activity"/>
    <property type="evidence" value="ECO:0007669"/>
    <property type="project" value="UniProtKB-KW"/>
</dbReference>
<dbReference type="SUPFAM" id="SSF56112">
    <property type="entry name" value="Protein kinase-like (PK-like)"/>
    <property type="match status" value="1"/>
</dbReference>
<name>A0A4Q1CA28_9BACT</name>